<evidence type="ECO:0000313" key="2">
    <source>
        <dbReference type="Proteomes" id="UP000887159"/>
    </source>
</evidence>
<sequence length="67" mass="7853">MLPIEVWDLVGRGLARELYLTASKDEFWMYIQRIWNSLPEADIQHLFDCMLHCIAAIIATCDGYTKY</sequence>
<proteinExistence type="predicted"/>
<gene>
    <name evidence="1" type="ORF">TNCV_3941781</name>
</gene>
<evidence type="ECO:0000313" key="1">
    <source>
        <dbReference type="EMBL" id="GFY23486.1"/>
    </source>
</evidence>
<dbReference type="Gene3D" id="3.30.420.10">
    <property type="entry name" value="Ribonuclease H-like superfamily/Ribonuclease H"/>
    <property type="match status" value="1"/>
</dbReference>
<dbReference type="AlphaFoldDB" id="A0A8X6VW39"/>
<dbReference type="InterPro" id="IPR036397">
    <property type="entry name" value="RNaseH_sf"/>
</dbReference>
<protein>
    <submittedName>
        <fullName evidence="1">Uncharacterized protein</fullName>
    </submittedName>
</protein>
<accession>A0A8X6VW39</accession>
<dbReference type="Proteomes" id="UP000887159">
    <property type="component" value="Unassembled WGS sequence"/>
</dbReference>
<dbReference type="EMBL" id="BMAU01021363">
    <property type="protein sequence ID" value="GFY23486.1"/>
    <property type="molecule type" value="Genomic_DNA"/>
</dbReference>
<reference evidence="1" key="1">
    <citation type="submission" date="2020-08" db="EMBL/GenBank/DDBJ databases">
        <title>Multicomponent nature underlies the extraordinary mechanical properties of spider dragline silk.</title>
        <authorList>
            <person name="Kono N."/>
            <person name="Nakamura H."/>
            <person name="Mori M."/>
            <person name="Yoshida Y."/>
            <person name="Ohtoshi R."/>
            <person name="Malay A.D."/>
            <person name="Moran D.A.P."/>
            <person name="Tomita M."/>
            <person name="Numata K."/>
            <person name="Arakawa K."/>
        </authorList>
    </citation>
    <scope>NUCLEOTIDE SEQUENCE</scope>
</reference>
<comment type="caution">
    <text evidence="1">The sequence shown here is derived from an EMBL/GenBank/DDBJ whole genome shotgun (WGS) entry which is preliminary data.</text>
</comment>
<name>A0A8X6VW39_TRICX</name>
<dbReference type="GO" id="GO:0003676">
    <property type="term" value="F:nucleic acid binding"/>
    <property type="evidence" value="ECO:0007669"/>
    <property type="project" value="InterPro"/>
</dbReference>
<keyword evidence="2" id="KW-1185">Reference proteome</keyword>
<organism evidence="1 2">
    <name type="scientific">Trichonephila clavipes</name>
    <name type="common">Golden silk orbweaver</name>
    <name type="synonym">Nephila clavipes</name>
    <dbReference type="NCBI Taxonomy" id="2585209"/>
    <lineage>
        <taxon>Eukaryota</taxon>
        <taxon>Metazoa</taxon>
        <taxon>Ecdysozoa</taxon>
        <taxon>Arthropoda</taxon>
        <taxon>Chelicerata</taxon>
        <taxon>Arachnida</taxon>
        <taxon>Araneae</taxon>
        <taxon>Araneomorphae</taxon>
        <taxon>Entelegynae</taxon>
        <taxon>Araneoidea</taxon>
        <taxon>Nephilidae</taxon>
        <taxon>Trichonephila</taxon>
    </lineage>
</organism>